<accession>A0A1Q9BQV3</accession>
<sequence>MKTAEWVDFVQAGHDPERRAHLPRVRPAEPPGATPGSQPVVKDIAT</sequence>
<proteinExistence type="predicted"/>
<dbReference type="EMBL" id="LSRX01006570">
    <property type="protein sequence ID" value="OLP73041.1"/>
    <property type="molecule type" value="Genomic_DNA"/>
</dbReference>
<reference evidence="2 3" key="1">
    <citation type="submission" date="2016-02" db="EMBL/GenBank/DDBJ databases">
        <title>Genome analysis of coral dinoflagellate symbionts highlights evolutionary adaptations to a symbiotic lifestyle.</title>
        <authorList>
            <person name="Aranda M."/>
            <person name="Li Y."/>
            <person name="Liew Y.J."/>
            <person name="Baumgarten S."/>
            <person name="Simakov O."/>
            <person name="Wilson M."/>
            <person name="Piel J."/>
            <person name="Ashoor H."/>
            <person name="Bougouffa S."/>
            <person name="Bajic V.B."/>
            <person name="Ryu T."/>
            <person name="Ravasi T."/>
            <person name="Bayer T."/>
            <person name="Micklem G."/>
            <person name="Kim H."/>
            <person name="Bhak J."/>
            <person name="Lajeunesse T.C."/>
            <person name="Voolstra C.R."/>
        </authorList>
    </citation>
    <scope>NUCLEOTIDE SEQUENCE [LARGE SCALE GENOMIC DNA]</scope>
    <source>
        <strain evidence="2 3">CCMP2467</strain>
    </source>
</reference>
<comment type="caution">
    <text evidence="2">The sequence shown here is derived from an EMBL/GenBank/DDBJ whole genome shotgun (WGS) entry which is preliminary data.</text>
</comment>
<feature type="non-terminal residue" evidence="2">
    <location>
        <position position="46"/>
    </location>
</feature>
<protein>
    <submittedName>
        <fullName evidence="2">Uncharacterized protein</fullName>
    </submittedName>
</protein>
<evidence type="ECO:0000256" key="1">
    <source>
        <dbReference type="SAM" id="MobiDB-lite"/>
    </source>
</evidence>
<feature type="region of interest" description="Disordered" evidence="1">
    <location>
        <begin position="1"/>
        <end position="46"/>
    </location>
</feature>
<organism evidence="2 3">
    <name type="scientific">Symbiodinium microadriaticum</name>
    <name type="common">Dinoflagellate</name>
    <name type="synonym">Zooxanthella microadriatica</name>
    <dbReference type="NCBI Taxonomy" id="2951"/>
    <lineage>
        <taxon>Eukaryota</taxon>
        <taxon>Sar</taxon>
        <taxon>Alveolata</taxon>
        <taxon>Dinophyceae</taxon>
        <taxon>Suessiales</taxon>
        <taxon>Symbiodiniaceae</taxon>
        <taxon>Symbiodinium</taxon>
    </lineage>
</organism>
<dbReference type="Proteomes" id="UP000186817">
    <property type="component" value="Unassembled WGS sequence"/>
</dbReference>
<evidence type="ECO:0000313" key="3">
    <source>
        <dbReference type="Proteomes" id="UP000186817"/>
    </source>
</evidence>
<keyword evidence="3" id="KW-1185">Reference proteome</keyword>
<name>A0A1Q9BQV3_SYMMI</name>
<dbReference type="AlphaFoldDB" id="A0A1Q9BQV3"/>
<evidence type="ECO:0000313" key="2">
    <source>
        <dbReference type="EMBL" id="OLP73041.1"/>
    </source>
</evidence>
<gene>
    <name evidence="2" type="ORF">AK812_SmicGene47885</name>
</gene>